<feature type="signal peptide" evidence="1">
    <location>
        <begin position="1"/>
        <end position="33"/>
    </location>
</feature>
<organism evidence="2">
    <name type="scientific">Anopheles darlingi</name>
    <name type="common">Mosquito</name>
    <dbReference type="NCBI Taxonomy" id="43151"/>
    <lineage>
        <taxon>Eukaryota</taxon>
        <taxon>Metazoa</taxon>
        <taxon>Ecdysozoa</taxon>
        <taxon>Arthropoda</taxon>
        <taxon>Hexapoda</taxon>
        <taxon>Insecta</taxon>
        <taxon>Pterygota</taxon>
        <taxon>Neoptera</taxon>
        <taxon>Endopterygota</taxon>
        <taxon>Diptera</taxon>
        <taxon>Nematocera</taxon>
        <taxon>Culicoidea</taxon>
        <taxon>Culicidae</taxon>
        <taxon>Anophelinae</taxon>
        <taxon>Anopheles</taxon>
    </lineage>
</organism>
<sequence length="66" mass="7136">MVIPWGIQGTNVFIHFSKVILLLPLAGAGQTSGQLKCLNRGSAAIKVPVAYRGASLLAKRRNRKFT</sequence>
<feature type="chain" id="PRO_5014779292" evidence="1">
    <location>
        <begin position="34"/>
        <end position="66"/>
    </location>
</feature>
<dbReference type="EMBL" id="GGFL01012358">
    <property type="protein sequence ID" value="MBW76536.1"/>
    <property type="molecule type" value="Transcribed_RNA"/>
</dbReference>
<keyword evidence="1" id="KW-0732">Signal</keyword>
<evidence type="ECO:0000256" key="1">
    <source>
        <dbReference type="SAM" id="SignalP"/>
    </source>
</evidence>
<reference evidence="2" key="1">
    <citation type="submission" date="2018-01" db="EMBL/GenBank/DDBJ databases">
        <title>An insight into the sialome of Amazonian anophelines.</title>
        <authorList>
            <person name="Ribeiro J.M."/>
            <person name="Scarpassa V."/>
            <person name="Calvo E."/>
        </authorList>
    </citation>
    <scope>NUCLEOTIDE SEQUENCE</scope>
</reference>
<proteinExistence type="predicted"/>
<accession>A0A2M4DG76</accession>
<evidence type="ECO:0000313" key="2">
    <source>
        <dbReference type="EMBL" id="MBW76536.1"/>
    </source>
</evidence>
<name>A0A2M4DG76_ANODA</name>
<dbReference type="AlphaFoldDB" id="A0A2M4DG76"/>
<protein>
    <submittedName>
        <fullName evidence="2">Putative secreted protein</fullName>
    </submittedName>
</protein>